<dbReference type="PANTHER" id="PTHR47918:SF1">
    <property type="entry name" value="DNA-BINDING PROTEIN FIS"/>
    <property type="match status" value="1"/>
</dbReference>
<proteinExistence type="inferred from homology"/>
<dbReference type="Gene3D" id="1.10.10.60">
    <property type="entry name" value="Homeodomain-like"/>
    <property type="match status" value="1"/>
</dbReference>
<accession>A0A388SCM5</accession>
<comment type="caution">
    <text evidence="5">The sequence shown here is derived from an EMBL/GenBank/DDBJ whole genome shotgun (WGS) entry which is preliminary data.</text>
</comment>
<keyword evidence="2" id="KW-0238">DNA-binding</keyword>
<dbReference type="InterPro" id="IPR005412">
    <property type="entry name" value="Fis_DNA-bd"/>
</dbReference>
<evidence type="ECO:0000259" key="4">
    <source>
        <dbReference type="Pfam" id="PF02954"/>
    </source>
</evidence>
<keyword evidence="6" id="KW-1185">Reference proteome</keyword>
<dbReference type="RefSeq" id="WP_370685250.1">
    <property type="nucleotide sequence ID" value="NZ_BGZJ01000001.1"/>
</dbReference>
<dbReference type="AlphaFoldDB" id="A0A388SCM5"/>
<dbReference type="Pfam" id="PF02954">
    <property type="entry name" value="HTH_8"/>
    <property type="match status" value="1"/>
</dbReference>
<name>A0A388SCM5_9BURK</name>
<feature type="domain" description="DNA binding HTH" evidence="4">
    <location>
        <begin position="39"/>
        <end position="75"/>
    </location>
</feature>
<evidence type="ECO:0000256" key="3">
    <source>
        <dbReference type="ARBA" id="ARBA00029540"/>
    </source>
</evidence>
<dbReference type="GO" id="GO:0043565">
    <property type="term" value="F:sequence-specific DNA binding"/>
    <property type="evidence" value="ECO:0007669"/>
    <property type="project" value="InterPro"/>
</dbReference>
<dbReference type="PANTHER" id="PTHR47918">
    <property type="entry name" value="DNA-BINDING PROTEIN FIS"/>
    <property type="match status" value="1"/>
</dbReference>
<dbReference type="EMBL" id="BGZJ01000001">
    <property type="protein sequence ID" value="GBO93393.1"/>
    <property type="molecule type" value="Genomic_DNA"/>
</dbReference>
<reference evidence="5 6" key="1">
    <citation type="journal article" date="2018" name="Int. J. Syst. Evol. Microbiol.">
        <title>Mesosutterella multiformis gen. nov., sp. nov., a member of the family Sutterellaceae and Sutterella megalosphaeroides sp. nov., isolated from human faeces.</title>
        <authorList>
            <person name="Sakamoto M."/>
            <person name="Ikeyama N."/>
            <person name="Kunihiro T."/>
            <person name="Iino T."/>
            <person name="Yuki M."/>
            <person name="Ohkuma M."/>
        </authorList>
    </citation>
    <scope>NUCLEOTIDE SEQUENCE [LARGE SCALE GENOMIC DNA]</scope>
    <source>
        <strain evidence="5 6">4NBBH2</strain>
    </source>
</reference>
<sequence>MSEHATTPLHQALNEMLDQYFSNLEGAQPNRVHEMVISAVEKPLFEYIMRRCEGNQSAASAILGINRNTLRKKLRLYGLL</sequence>
<dbReference type="InterPro" id="IPR002197">
    <property type="entry name" value="HTH_Fis"/>
</dbReference>
<dbReference type="Proteomes" id="UP000266091">
    <property type="component" value="Unassembled WGS sequence"/>
</dbReference>
<accession>A0A401LJV5</accession>
<dbReference type="PIRSF" id="PIRSF002097">
    <property type="entry name" value="DNA-binding_Fis"/>
    <property type="match status" value="1"/>
</dbReference>
<evidence type="ECO:0000256" key="1">
    <source>
        <dbReference type="ARBA" id="ARBA00008559"/>
    </source>
</evidence>
<comment type="similarity">
    <text evidence="1">Belongs to the transcriptional regulatory Fis family.</text>
</comment>
<evidence type="ECO:0000313" key="5">
    <source>
        <dbReference type="EMBL" id="GBO93393.1"/>
    </source>
</evidence>
<evidence type="ECO:0000313" key="6">
    <source>
        <dbReference type="Proteomes" id="UP000266091"/>
    </source>
</evidence>
<protein>
    <recommendedName>
        <fullName evidence="3">Putative Fis-like DNA-binding protein</fullName>
    </recommendedName>
</protein>
<evidence type="ECO:0000256" key="2">
    <source>
        <dbReference type="ARBA" id="ARBA00023125"/>
    </source>
</evidence>
<organism evidence="5 6">
    <name type="scientific">Mesosutterella multiformis</name>
    <dbReference type="NCBI Taxonomy" id="2259133"/>
    <lineage>
        <taxon>Bacteria</taxon>
        <taxon>Pseudomonadati</taxon>
        <taxon>Pseudomonadota</taxon>
        <taxon>Betaproteobacteria</taxon>
        <taxon>Burkholderiales</taxon>
        <taxon>Sutterellaceae</taxon>
        <taxon>Mesosutterella</taxon>
    </lineage>
</organism>
<dbReference type="SUPFAM" id="SSF46689">
    <property type="entry name" value="Homeodomain-like"/>
    <property type="match status" value="1"/>
</dbReference>
<dbReference type="InterPro" id="IPR050207">
    <property type="entry name" value="Trans_regulatory_Fis"/>
</dbReference>
<dbReference type="GO" id="GO:0006355">
    <property type="term" value="P:regulation of DNA-templated transcription"/>
    <property type="evidence" value="ECO:0007669"/>
    <property type="project" value="InterPro"/>
</dbReference>
<dbReference type="PRINTS" id="PR01590">
    <property type="entry name" value="HTHFIS"/>
</dbReference>
<gene>
    <name evidence="5" type="primary">fis</name>
    <name evidence="5" type="ORF">MESMUL_07470</name>
</gene>
<dbReference type="InterPro" id="IPR009057">
    <property type="entry name" value="Homeodomain-like_sf"/>
</dbReference>